<protein>
    <submittedName>
        <fullName evidence="1">Uncharacterized protein</fullName>
    </submittedName>
</protein>
<dbReference type="Proteomes" id="UP001374535">
    <property type="component" value="Chromosome 7"/>
</dbReference>
<proteinExistence type="predicted"/>
<reference evidence="1 2" key="1">
    <citation type="journal article" date="2023" name="Life. Sci Alliance">
        <title>Evolutionary insights into 3D genome organization and epigenetic landscape of Vigna mungo.</title>
        <authorList>
            <person name="Junaid A."/>
            <person name="Singh B."/>
            <person name="Bhatia S."/>
        </authorList>
    </citation>
    <scope>NUCLEOTIDE SEQUENCE [LARGE SCALE GENOMIC DNA]</scope>
    <source>
        <strain evidence="1">Urdbean</strain>
    </source>
</reference>
<accession>A0AAQ3RPD8</accession>
<dbReference type="AlphaFoldDB" id="A0AAQ3RPD8"/>
<dbReference type="EMBL" id="CP144694">
    <property type="protein sequence ID" value="WVZ02829.1"/>
    <property type="molecule type" value="Genomic_DNA"/>
</dbReference>
<evidence type="ECO:0000313" key="1">
    <source>
        <dbReference type="EMBL" id="WVZ02829.1"/>
    </source>
</evidence>
<sequence>MDDLIFNSKVRSFQTSASCLQAPANSIFLISGSFCRKITSNRASRVFSSTIFPSSEANTIPPEQKGSWESVAAFFLGGGGRKTRSSRVIFGACTFAFSEYSFLASSIKDSTSLRSLSLHLISTDGSLKRSKP</sequence>
<keyword evidence="2" id="KW-1185">Reference proteome</keyword>
<gene>
    <name evidence="1" type="ORF">V8G54_023635</name>
</gene>
<name>A0AAQ3RPD8_VIGMU</name>
<organism evidence="1 2">
    <name type="scientific">Vigna mungo</name>
    <name type="common">Black gram</name>
    <name type="synonym">Phaseolus mungo</name>
    <dbReference type="NCBI Taxonomy" id="3915"/>
    <lineage>
        <taxon>Eukaryota</taxon>
        <taxon>Viridiplantae</taxon>
        <taxon>Streptophyta</taxon>
        <taxon>Embryophyta</taxon>
        <taxon>Tracheophyta</taxon>
        <taxon>Spermatophyta</taxon>
        <taxon>Magnoliopsida</taxon>
        <taxon>eudicotyledons</taxon>
        <taxon>Gunneridae</taxon>
        <taxon>Pentapetalae</taxon>
        <taxon>rosids</taxon>
        <taxon>fabids</taxon>
        <taxon>Fabales</taxon>
        <taxon>Fabaceae</taxon>
        <taxon>Papilionoideae</taxon>
        <taxon>50 kb inversion clade</taxon>
        <taxon>NPAAA clade</taxon>
        <taxon>indigoferoid/millettioid clade</taxon>
        <taxon>Phaseoleae</taxon>
        <taxon>Vigna</taxon>
    </lineage>
</organism>
<evidence type="ECO:0000313" key="2">
    <source>
        <dbReference type="Proteomes" id="UP001374535"/>
    </source>
</evidence>